<keyword evidence="1" id="KW-0472">Membrane</keyword>
<dbReference type="Proteomes" id="UP000095282">
    <property type="component" value="Unplaced"/>
</dbReference>
<evidence type="ECO:0000313" key="4">
    <source>
        <dbReference type="WBParaSite" id="Csp11.Scaffold629.g9636.t2"/>
    </source>
</evidence>
<sequence>MSMWTILLILNAVTLSTAYEAVTMNEQGKSAFVVVIILCVVGAIAISISVGVGIFLMNRRNSDQVLVVR</sequence>
<feature type="signal peptide" evidence="2">
    <location>
        <begin position="1"/>
        <end position="18"/>
    </location>
</feature>
<evidence type="ECO:0000256" key="2">
    <source>
        <dbReference type="SAM" id="SignalP"/>
    </source>
</evidence>
<organism evidence="3 4">
    <name type="scientific">Caenorhabditis tropicalis</name>
    <dbReference type="NCBI Taxonomy" id="1561998"/>
    <lineage>
        <taxon>Eukaryota</taxon>
        <taxon>Metazoa</taxon>
        <taxon>Ecdysozoa</taxon>
        <taxon>Nematoda</taxon>
        <taxon>Chromadorea</taxon>
        <taxon>Rhabditida</taxon>
        <taxon>Rhabditina</taxon>
        <taxon>Rhabditomorpha</taxon>
        <taxon>Rhabditoidea</taxon>
        <taxon>Rhabditidae</taxon>
        <taxon>Peloderinae</taxon>
        <taxon>Caenorhabditis</taxon>
    </lineage>
</organism>
<evidence type="ECO:0000256" key="1">
    <source>
        <dbReference type="SAM" id="Phobius"/>
    </source>
</evidence>
<reference evidence="4" key="1">
    <citation type="submission" date="2016-11" db="UniProtKB">
        <authorList>
            <consortium name="WormBaseParasite"/>
        </authorList>
    </citation>
    <scope>IDENTIFICATION</scope>
</reference>
<keyword evidence="3" id="KW-1185">Reference proteome</keyword>
<feature type="chain" id="PRO_5009308915" evidence="2">
    <location>
        <begin position="19"/>
        <end position="69"/>
    </location>
</feature>
<protein>
    <submittedName>
        <fullName evidence="4">Col_cuticle_N domain-containing protein</fullName>
    </submittedName>
</protein>
<accession>A0A1I7UIE4</accession>
<dbReference type="AlphaFoldDB" id="A0A1I7UIE4"/>
<feature type="transmembrane region" description="Helical" evidence="1">
    <location>
        <begin position="30"/>
        <end position="56"/>
    </location>
</feature>
<evidence type="ECO:0000313" key="3">
    <source>
        <dbReference type="Proteomes" id="UP000095282"/>
    </source>
</evidence>
<keyword evidence="1" id="KW-0812">Transmembrane</keyword>
<dbReference type="eggNOG" id="ENOG502TKGD">
    <property type="taxonomic scope" value="Eukaryota"/>
</dbReference>
<keyword evidence="2" id="KW-0732">Signal</keyword>
<dbReference type="WBParaSite" id="Csp11.Scaffold629.g9636.t2">
    <property type="protein sequence ID" value="Csp11.Scaffold629.g9636.t2"/>
    <property type="gene ID" value="Csp11.Scaffold629.g9636"/>
</dbReference>
<name>A0A1I7UIE4_9PELO</name>
<keyword evidence="1" id="KW-1133">Transmembrane helix</keyword>
<proteinExistence type="predicted"/>